<evidence type="ECO:0000256" key="1">
    <source>
        <dbReference type="ARBA" id="ARBA00022448"/>
    </source>
</evidence>
<dbReference type="AlphaFoldDB" id="A0AA37BRH5"/>
<dbReference type="Gene3D" id="2.20.70.30">
    <property type="entry name" value="Nascent polypeptide-associated complex domain"/>
    <property type="match status" value="1"/>
</dbReference>
<accession>A0AA37BRH5</accession>
<dbReference type="Gene3D" id="1.10.8.10">
    <property type="entry name" value="DNA helicase RuvA subunit, C-terminal domain"/>
    <property type="match status" value="1"/>
</dbReference>
<evidence type="ECO:0000256" key="5">
    <source>
        <dbReference type="NCBIfam" id="TIGR00264"/>
    </source>
</evidence>
<organism evidence="7 8">
    <name type="scientific">Thermogymnomonas acidicola</name>
    <dbReference type="NCBI Taxonomy" id="399579"/>
    <lineage>
        <taxon>Archaea</taxon>
        <taxon>Methanobacteriati</taxon>
        <taxon>Thermoplasmatota</taxon>
        <taxon>Thermoplasmata</taxon>
        <taxon>Thermoplasmatales</taxon>
        <taxon>Thermogymnomonas</taxon>
    </lineage>
</organism>
<protein>
    <recommendedName>
        <fullName evidence="4 5">Nascent polypeptide-associated complex protein</fullName>
    </recommendedName>
</protein>
<comment type="similarity">
    <text evidence="4">Belongs to the NAC-alpha family.</text>
</comment>
<comment type="subunit">
    <text evidence="4">Homodimer. Interacts with the ribosome. Binds ribosomal RNA.</text>
</comment>
<keyword evidence="3 4" id="KW-0653">Protein transport</keyword>
<evidence type="ECO:0000313" key="7">
    <source>
        <dbReference type="EMBL" id="GGM71055.1"/>
    </source>
</evidence>
<comment type="function">
    <text evidence="4">Contacts the emerging nascent chain on the ribosome.</text>
</comment>
<reference evidence="7" key="1">
    <citation type="journal article" date="2014" name="Int. J. Syst. Evol. Microbiol.">
        <title>Complete genome sequence of Corynebacterium casei LMG S-19264T (=DSM 44701T), isolated from a smear-ripened cheese.</title>
        <authorList>
            <consortium name="US DOE Joint Genome Institute (JGI-PGF)"/>
            <person name="Walter F."/>
            <person name="Albersmeier A."/>
            <person name="Kalinowski J."/>
            <person name="Ruckert C."/>
        </authorList>
    </citation>
    <scope>NUCLEOTIDE SEQUENCE</scope>
    <source>
        <strain evidence="7">JCM 13583</strain>
    </source>
</reference>
<comment type="caution">
    <text evidence="7">The sequence shown here is derived from an EMBL/GenBank/DDBJ whole genome shotgun (WGS) entry which is preliminary data.</text>
</comment>
<feature type="domain" description="NAC-A/B" evidence="6">
    <location>
        <begin position="1"/>
        <end position="68"/>
    </location>
</feature>
<keyword evidence="1 4" id="KW-0813">Transport</keyword>
<dbReference type="HAMAP" id="MF_00814">
    <property type="entry name" value="NAC_arch"/>
    <property type="match status" value="1"/>
</dbReference>
<keyword evidence="2 4" id="KW-0694">RNA-binding</keyword>
<dbReference type="PROSITE" id="PS51151">
    <property type="entry name" value="NAC_AB"/>
    <property type="match status" value="1"/>
</dbReference>
<gene>
    <name evidence="4" type="primary">nac</name>
    <name evidence="7" type="ORF">GCM10007108_06380</name>
</gene>
<proteinExistence type="inferred from homology"/>
<dbReference type="InterPro" id="IPR005231">
    <property type="entry name" value="NAC_arc"/>
</dbReference>
<evidence type="ECO:0000256" key="4">
    <source>
        <dbReference type="HAMAP-Rule" id="MF_00814"/>
    </source>
</evidence>
<dbReference type="GO" id="GO:0015031">
    <property type="term" value="P:protein transport"/>
    <property type="evidence" value="ECO:0007669"/>
    <property type="project" value="UniProtKB-UniRule"/>
</dbReference>
<sequence>MNSREIKRMMAQMGIKSTEMTDVKEVIFRGKEKDYVISDAQVIMIEAQGQKTFQVSGTIKEVKKDTAASKATEQAAPFSEDDIKLVMEQAHVTREKAIEALKAADGEPAQAIVNLTGS</sequence>
<dbReference type="InterPro" id="IPR038187">
    <property type="entry name" value="NAC_A/B_dom_sf"/>
</dbReference>
<dbReference type="Pfam" id="PF01849">
    <property type="entry name" value="NAC"/>
    <property type="match status" value="1"/>
</dbReference>
<evidence type="ECO:0000256" key="2">
    <source>
        <dbReference type="ARBA" id="ARBA00022884"/>
    </source>
</evidence>
<dbReference type="SMART" id="SM01407">
    <property type="entry name" value="NAC"/>
    <property type="match status" value="1"/>
</dbReference>
<reference evidence="7" key="2">
    <citation type="submission" date="2022-09" db="EMBL/GenBank/DDBJ databases">
        <authorList>
            <person name="Sun Q."/>
            <person name="Ohkuma M."/>
        </authorList>
    </citation>
    <scope>NUCLEOTIDE SEQUENCE</scope>
    <source>
        <strain evidence="7">JCM 13583</strain>
    </source>
</reference>
<dbReference type="InterPro" id="IPR009060">
    <property type="entry name" value="UBA-like_sf"/>
</dbReference>
<keyword evidence="8" id="KW-1185">Reference proteome</keyword>
<dbReference type="InterPro" id="IPR002715">
    <property type="entry name" value="Nas_poly-pep-assoc_cplx_dom"/>
</dbReference>
<evidence type="ECO:0000259" key="6">
    <source>
        <dbReference type="PROSITE" id="PS51151"/>
    </source>
</evidence>
<dbReference type="Proteomes" id="UP000632195">
    <property type="component" value="Unassembled WGS sequence"/>
</dbReference>
<dbReference type="SUPFAM" id="SSF46934">
    <property type="entry name" value="UBA-like"/>
    <property type="match status" value="1"/>
</dbReference>
<dbReference type="NCBIfam" id="TIGR00264">
    <property type="entry name" value="archaeal-type nascent polypeptide-associated complex protein"/>
    <property type="match status" value="1"/>
</dbReference>
<dbReference type="EMBL" id="BMNY01000001">
    <property type="protein sequence ID" value="GGM71055.1"/>
    <property type="molecule type" value="Genomic_DNA"/>
</dbReference>
<dbReference type="CDD" id="cd14359">
    <property type="entry name" value="UBA_AeNAC"/>
    <property type="match status" value="1"/>
</dbReference>
<evidence type="ECO:0000256" key="3">
    <source>
        <dbReference type="ARBA" id="ARBA00022927"/>
    </source>
</evidence>
<name>A0AA37BRH5_9ARCH</name>
<evidence type="ECO:0000313" key="8">
    <source>
        <dbReference type="Proteomes" id="UP000632195"/>
    </source>
</evidence>
<dbReference type="GO" id="GO:0003723">
    <property type="term" value="F:RNA binding"/>
    <property type="evidence" value="ECO:0007669"/>
    <property type="project" value="UniProtKB-UniRule"/>
</dbReference>